<name>A0ACC6IE56_9ACTN</name>
<evidence type="ECO:0000313" key="2">
    <source>
        <dbReference type="Proteomes" id="UP001261666"/>
    </source>
</evidence>
<keyword evidence="2" id="KW-1185">Reference proteome</keyword>
<comment type="caution">
    <text evidence="1">The sequence shown here is derived from an EMBL/GenBank/DDBJ whole genome shotgun (WGS) entry which is preliminary data.</text>
</comment>
<dbReference type="EMBL" id="JAVIZJ010000002">
    <property type="protein sequence ID" value="MDR6208997.1"/>
    <property type="molecule type" value="Genomic_DNA"/>
</dbReference>
<proteinExistence type="predicted"/>
<protein>
    <submittedName>
        <fullName evidence="1">DNA-binding GntR family transcriptional regulator</fullName>
    </submittedName>
</protein>
<gene>
    <name evidence="1" type="ORF">QE364_000689</name>
</gene>
<evidence type="ECO:0000313" key="1">
    <source>
        <dbReference type="EMBL" id="MDR6208997.1"/>
    </source>
</evidence>
<sequence length="236" mass="26263">MRTLTEVITPTPPPPRQTAQELALAALRDLLTSGALEPGERIRQEQLAARLGTSVVPVREALSKLQAEGLVRHVPHRGFRVATLTLAELSETYEIRRLLEDEVVRLATPRLTADHLDVLRATAAEMEENSATADIAAMVAANRRFHFTVFEAAGRPRMVEFIRLLWQTTDAYRSLYYGDGGARHRVNDEHRSIVEALASRDAERAVRELQAHRQHAVDDLALRLRSAPAEGGVDLT</sequence>
<accession>A0ACC6IE56</accession>
<keyword evidence="1" id="KW-0238">DNA-binding</keyword>
<organism evidence="1 2">
    <name type="scientific">Nocardioides zeae</name>
    <dbReference type="NCBI Taxonomy" id="1457234"/>
    <lineage>
        <taxon>Bacteria</taxon>
        <taxon>Bacillati</taxon>
        <taxon>Actinomycetota</taxon>
        <taxon>Actinomycetes</taxon>
        <taxon>Propionibacteriales</taxon>
        <taxon>Nocardioidaceae</taxon>
        <taxon>Nocardioides</taxon>
    </lineage>
</organism>
<reference evidence="1" key="1">
    <citation type="submission" date="2023-08" db="EMBL/GenBank/DDBJ databases">
        <title>Functional and genomic diversity of the sorghum phyllosphere microbiome.</title>
        <authorList>
            <person name="Shade A."/>
        </authorList>
    </citation>
    <scope>NUCLEOTIDE SEQUENCE</scope>
    <source>
        <strain evidence="1">SORGH_AS_0885</strain>
    </source>
</reference>
<dbReference type="Proteomes" id="UP001261666">
    <property type="component" value="Unassembled WGS sequence"/>
</dbReference>